<dbReference type="PANTHER" id="PTHR36151">
    <property type="entry name" value="BLR2777 PROTEIN"/>
    <property type="match status" value="1"/>
</dbReference>
<accession>A0A443I426</accession>
<dbReference type="RefSeq" id="XP_028488422.1">
    <property type="nucleotide sequence ID" value="XM_028625896.1"/>
</dbReference>
<dbReference type="PANTHER" id="PTHR36151:SF3">
    <property type="entry name" value="ER-BOUND OXYGENASE MPAB_MPAB'_RUBBER OXYGENASE CATALYTIC DOMAIN-CONTAINING PROTEIN"/>
    <property type="match status" value="1"/>
</dbReference>
<name>A0A443I426_BYSSP</name>
<feature type="domain" description="ER-bound oxygenase mpaB/mpaB'/Rubber oxygenase catalytic" evidence="2">
    <location>
        <begin position="54"/>
        <end position="269"/>
    </location>
</feature>
<evidence type="ECO:0000256" key="1">
    <source>
        <dbReference type="SAM" id="MobiDB-lite"/>
    </source>
</evidence>
<feature type="region of interest" description="Disordered" evidence="1">
    <location>
        <begin position="1"/>
        <end position="37"/>
    </location>
</feature>
<evidence type="ECO:0000259" key="2">
    <source>
        <dbReference type="Pfam" id="PF09995"/>
    </source>
</evidence>
<dbReference type="STRING" id="264951.A0A443I426"/>
<comment type="caution">
    <text evidence="3">The sequence shown here is derived from an EMBL/GenBank/DDBJ whole genome shotgun (WGS) entry which is preliminary data.</text>
</comment>
<dbReference type="Pfam" id="PF09995">
    <property type="entry name" value="MPAB_Lcp_cat"/>
    <property type="match status" value="1"/>
</dbReference>
<protein>
    <recommendedName>
        <fullName evidence="2">ER-bound oxygenase mpaB/mpaB'/Rubber oxygenase catalytic domain-containing protein</fullName>
    </recommendedName>
</protein>
<sequence>MTSKDKEIETTTTTANIKEKEDGDSRGSSPESDTTARPDLLNALNHLREIPDVLQEGILFAGSGPAILLQASVPNILKEPQGGDRLAIQLLESVQTIISYICCLALGTKKEKKALLNLLDHEEYPLKENDHYSQNPAVRLWVVATLYATATDIYQRVYGKMDYRTAKRAYTEYSLIVSALKVPDDVWPQNREEFWQYWDTMIEDIDSSALPKNLDKELLHNFKKVPGWVRPFKPILHAFTKEMLPPHIREGYGLKSTASCRAIYRFGLWATIAIYPAFPKKLRSYPQRYYQRKLEEKLN</sequence>
<dbReference type="Proteomes" id="UP000283841">
    <property type="component" value="Unassembled WGS sequence"/>
</dbReference>
<dbReference type="VEuPathDB" id="FungiDB:C8Q69DRAFT_183437"/>
<keyword evidence="4" id="KW-1185">Reference proteome</keyword>
<proteinExistence type="predicted"/>
<feature type="compositionally biased region" description="Polar residues" evidence="1">
    <location>
        <begin position="26"/>
        <end position="35"/>
    </location>
</feature>
<dbReference type="EMBL" id="RCNU01000002">
    <property type="protein sequence ID" value="RWQ98777.1"/>
    <property type="molecule type" value="Genomic_DNA"/>
</dbReference>
<dbReference type="GO" id="GO:0016491">
    <property type="term" value="F:oxidoreductase activity"/>
    <property type="evidence" value="ECO:0007669"/>
    <property type="project" value="InterPro"/>
</dbReference>
<evidence type="ECO:0000313" key="4">
    <source>
        <dbReference type="Proteomes" id="UP000283841"/>
    </source>
</evidence>
<evidence type="ECO:0000313" key="3">
    <source>
        <dbReference type="EMBL" id="RWQ98777.1"/>
    </source>
</evidence>
<dbReference type="AlphaFoldDB" id="A0A443I426"/>
<dbReference type="InterPro" id="IPR018713">
    <property type="entry name" value="MPAB/Lcp_cat_dom"/>
</dbReference>
<organism evidence="3 4">
    <name type="scientific">Byssochlamys spectabilis</name>
    <name type="common">Paecilomyces variotii</name>
    <dbReference type="NCBI Taxonomy" id="264951"/>
    <lineage>
        <taxon>Eukaryota</taxon>
        <taxon>Fungi</taxon>
        <taxon>Dikarya</taxon>
        <taxon>Ascomycota</taxon>
        <taxon>Pezizomycotina</taxon>
        <taxon>Eurotiomycetes</taxon>
        <taxon>Eurotiomycetidae</taxon>
        <taxon>Eurotiales</taxon>
        <taxon>Thermoascaceae</taxon>
        <taxon>Paecilomyces</taxon>
    </lineage>
</organism>
<dbReference type="GeneID" id="39595173"/>
<gene>
    <name evidence="3" type="ORF">C8Q69DRAFT_183437</name>
</gene>
<reference evidence="3 4" key="1">
    <citation type="journal article" date="2018" name="Front. Microbiol.">
        <title>Genomic and genetic insights into a cosmopolitan fungus, Paecilomyces variotii (Eurotiales).</title>
        <authorList>
            <person name="Urquhart A.S."/>
            <person name="Mondo S.J."/>
            <person name="Makela M.R."/>
            <person name="Hane J.K."/>
            <person name="Wiebenga A."/>
            <person name="He G."/>
            <person name="Mihaltcheva S."/>
            <person name="Pangilinan J."/>
            <person name="Lipzen A."/>
            <person name="Barry K."/>
            <person name="de Vries R.P."/>
            <person name="Grigoriev I.V."/>
            <person name="Idnurm A."/>
        </authorList>
    </citation>
    <scope>NUCLEOTIDE SEQUENCE [LARGE SCALE GENOMIC DNA]</scope>
    <source>
        <strain evidence="3 4">CBS 101075</strain>
    </source>
</reference>